<dbReference type="Proteomes" id="UP000305511">
    <property type="component" value="Unassembled WGS sequence"/>
</dbReference>
<reference evidence="1 2" key="1">
    <citation type="submission" date="2019-02" db="EMBL/GenBank/DDBJ databases">
        <title>Bacteria dissemination in different level of health care in South Africa: the effectiveness of infections prevention and control.</title>
        <authorList>
            <person name="Shobo C."/>
            <person name="Amoako D.G."/>
            <person name="Allam M."/>
            <person name="Ismail A."/>
            <person name="Bester L.A."/>
            <person name="Essack S.Y."/>
        </authorList>
    </citation>
    <scope>NUCLEOTIDE SEQUENCE [LARGE SCALE GENOMIC DNA]</scope>
    <source>
        <strain evidence="1 2">2SIL2</strain>
    </source>
</reference>
<evidence type="ECO:0000313" key="2">
    <source>
        <dbReference type="Proteomes" id="UP000305511"/>
    </source>
</evidence>
<sequence>MNCIWLIFHPRTSLVVEGFLEKGTYRYDFYSMKFDKRTGETHSYKIYCSGVSVCVMYRSVSKHVSFMKKLIEEKEGKKECCI</sequence>
<name>A0A4U3MLD9_ENTFL</name>
<evidence type="ECO:0000313" key="1">
    <source>
        <dbReference type="EMBL" id="TKK89442.1"/>
    </source>
</evidence>
<dbReference type="EMBL" id="SIYF01000093">
    <property type="protein sequence ID" value="TKK89442.1"/>
    <property type="molecule type" value="Genomic_DNA"/>
</dbReference>
<proteinExistence type="predicted"/>
<gene>
    <name evidence="1" type="ORF">EY666_04520</name>
</gene>
<dbReference type="AlphaFoldDB" id="A0A4U3MLD9"/>
<protein>
    <submittedName>
        <fullName evidence="1">Uncharacterized protein</fullName>
    </submittedName>
</protein>
<organism evidence="1 2">
    <name type="scientific">Enterococcus faecalis</name>
    <name type="common">Streptococcus faecalis</name>
    <dbReference type="NCBI Taxonomy" id="1351"/>
    <lineage>
        <taxon>Bacteria</taxon>
        <taxon>Bacillati</taxon>
        <taxon>Bacillota</taxon>
        <taxon>Bacilli</taxon>
        <taxon>Lactobacillales</taxon>
        <taxon>Enterococcaceae</taxon>
        <taxon>Enterococcus</taxon>
    </lineage>
</organism>
<accession>A0A4U3MLD9</accession>
<comment type="caution">
    <text evidence="1">The sequence shown here is derived from an EMBL/GenBank/DDBJ whole genome shotgun (WGS) entry which is preliminary data.</text>
</comment>